<dbReference type="InterPro" id="IPR036397">
    <property type="entry name" value="RNaseH_sf"/>
</dbReference>
<accession>A0A0L7R1E8</accession>
<reference evidence="1 2" key="1">
    <citation type="submission" date="2015-07" db="EMBL/GenBank/DDBJ databases">
        <title>The genome of Habropoda laboriosa.</title>
        <authorList>
            <person name="Pan H."/>
            <person name="Kapheim K."/>
        </authorList>
    </citation>
    <scope>NUCLEOTIDE SEQUENCE [LARGE SCALE GENOMIC DNA]</scope>
    <source>
        <strain evidence="1">0110345459</strain>
    </source>
</reference>
<dbReference type="Gene3D" id="3.30.420.10">
    <property type="entry name" value="Ribonuclease H-like superfamily/Ribonuclease H"/>
    <property type="match status" value="1"/>
</dbReference>
<keyword evidence="2" id="KW-1185">Reference proteome</keyword>
<evidence type="ECO:0000313" key="2">
    <source>
        <dbReference type="Proteomes" id="UP000053825"/>
    </source>
</evidence>
<protein>
    <submittedName>
        <fullName evidence="1">Uncharacterized protein</fullName>
    </submittedName>
</protein>
<name>A0A0L7R1E8_9HYME</name>
<dbReference type="EMBL" id="KQ414668">
    <property type="protein sequence ID" value="KOC64616.1"/>
    <property type="molecule type" value="Genomic_DNA"/>
</dbReference>
<dbReference type="AlphaFoldDB" id="A0A0L7R1E8"/>
<dbReference type="GO" id="GO:0003676">
    <property type="term" value="F:nucleic acid binding"/>
    <property type="evidence" value="ECO:0007669"/>
    <property type="project" value="InterPro"/>
</dbReference>
<evidence type="ECO:0000313" key="1">
    <source>
        <dbReference type="EMBL" id="KOC64616.1"/>
    </source>
</evidence>
<gene>
    <name evidence="1" type="ORF">WH47_12080</name>
</gene>
<dbReference type="Proteomes" id="UP000053825">
    <property type="component" value="Unassembled WGS sequence"/>
</dbReference>
<sequence length="138" mass="16173">MIRYNFYEKKKFPSHLNSNSGSTPTLTVPNFFLWNFLKSKVYANKPTRIRQLKENIRQKINITVDTFRNDMQNPPQRARFYVTNRSGHLAIYRFPCLTSVINIHKKIDTFITGRLHSLTMFRKTATLHSDNAIPVVAL</sequence>
<organism evidence="1 2">
    <name type="scientific">Habropoda laboriosa</name>
    <dbReference type="NCBI Taxonomy" id="597456"/>
    <lineage>
        <taxon>Eukaryota</taxon>
        <taxon>Metazoa</taxon>
        <taxon>Ecdysozoa</taxon>
        <taxon>Arthropoda</taxon>
        <taxon>Hexapoda</taxon>
        <taxon>Insecta</taxon>
        <taxon>Pterygota</taxon>
        <taxon>Neoptera</taxon>
        <taxon>Endopterygota</taxon>
        <taxon>Hymenoptera</taxon>
        <taxon>Apocrita</taxon>
        <taxon>Aculeata</taxon>
        <taxon>Apoidea</taxon>
        <taxon>Anthophila</taxon>
        <taxon>Apidae</taxon>
        <taxon>Habropoda</taxon>
    </lineage>
</organism>
<proteinExistence type="predicted"/>